<proteinExistence type="predicted"/>
<evidence type="ECO:0000313" key="2">
    <source>
        <dbReference type="EMBL" id="QCL96103.1"/>
    </source>
</evidence>
<dbReference type="Proteomes" id="UP000298649">
    <property type="component" value="Chromosome linear"/>
</dbReference>
<name>A0A4D7Z1G5_AGRTU</name>
<dbReference type="RefSeq" id="WP_137004934.1">
    <property type="nucleotide sequence ID" value="NZ_CP039923.1"/>
</dbReference>
<sequence length="606" mass="68215">MVDIAYISSQACQPSSSIRQRSGVQLNPIIDETHRSLPWSRPASTSEPHVRLPGRENLECTLHRDWTGVGSADLMKFASRSASVVEFGSDRVRKTQLRGSSRRYCPHCFAHDLEQGTDQPKARIYMRATWRFNMISDCPDHDVRLAELPVDFDLLDLRDFVATTKPKQEESNPSPHSKYFADRLLGRTSGSYLDSMPLYVAAELCSVLGALKQKMVDNKISEHVPLGMANPECLAPGYSIACEGREAIWKFLTAYVVKVIGRATKYPMVFSLPLRWLRDEAADGDFGSIRAIFQEHAECHLPMAPDESFLEPVPRRRVHTTYTAAKEYGISEGRIRDILVNQDDGKSVIATFKGRGVVFNRDEAHPLLEAASQQLTTKQAAERLGCAMTQMEALLIGGMLPFTSNGASSTRVYRWVSALEVNNFIQRIRSRVTEPSAKYNLVPILTATKVCRRIFPEIIALILDGTLKRVHMNGSAFALCNITVDPDEIDGLSDTSVDEDYLSRKDAAAVLRTSVETIKDLIDLGVLSATIVRHKKTNLPMDMMRLEELNEFREKYVVLDDLSKTRQVRSIKVRFDLEKLGVQPAYEGRRNASKVYHRSDIKRVDF</sequence>
<evidence type="ECO:0000259" key="1">
    <source>
        <dbReference type="Pfam" id="PF06527"/>
    </source>
</evidence>
<dbReference type="InterPro" id="IPR009492">
    <property type="entry name" value="TniQ"/>
</dbReference>
<organism evidence="2 3">
    <name type="scientific">Agrobacterium tumefaciens</name>
    <dbReference type="NCBI Taxonomy" id="358"/>
    <lineage>
        <taxon>Bacteria</taxon>
        <taxon>Pseudomonadati</taxon>
        <taxon>Pseudomonadota</taxon>
        <taxon>Alphaproteobacteria</taxon>
        <taxon>Hyphomicrobiales</taxon>
        <taxon>Rhizobiaceae</taxon>
        <taxon>Rhizobium/Agrobacterium group</taxon>
        <taxon>Agrobacterium</taxon>
        <taxon>Agrobacterium tumefaciens complex</taxon>
    </lineage>
</organism>
<evidence type="ECO:0000313" key="3">
    <source>
        <dbReference type="Proteomes" id="UP000298649"/>
    </source>
</evidence>
<accession>A0A4D7Z1G5</accession>
<gene>
    <name evidence="2" type="ORF">CFBP7129_17745</name>
</gene>
<dbReference type="Pfam" id="PF06527">
    <property type="entry name" value="TniQ"/>
    <property type="match status" value="1"/>
</dbReference>
<feature type="domain" description="TniQ" evidence="1">
    <location>
        <begin position="49"/>
        <end position="145"/>
    </location>
</feature>
<dbReference type="EMBL" id="CP039923">
    <property type="protein sequence ID" value="QCL96103.1"/>
    <property type="molecule type" value="Genomic_DNA"/>
</dbReference>
<reference evidence="2 3" key="1">
    <citation type="submission" date="2019-04" db="EMBL/GenBank/DDBJ databases">
        <title>Complete genome sequence of Agrobacterium tumefaciens CFBP7129.</title>
        <authorList>
            <person name="Haryono M."/>
            <person name="Lin Y.-C."/>
            <person name="Lai E.-M."/>
            <person name="Kuo C.-H."/>
        </authorList>
    </citation>
    <scope>NUCLEOTIDE SEQUENCE [LARGE SCALE GENOMIC DNA]</scope>
    <source>
        <strain evidence="2 3">CFBP7129</strain>
    </source>
</reference>
<protein>
    <recommendedName>
        <fullName evidence="1">TniQ domain-containing protein</fullName>
    </recommendedName>
</protein>
<dbReference type="AlphaFoldDB" id="A0A4D7Z1G5"/>